<dbReference type="InterPro" id="IPR029058">
    <property type="entry name" value="AB_hydrolase_fold"/>
</dbReference>
<dbReference type="EMBL" id="CP072800">
    <property type="protein sequence ID" value="QTR51429.1"/>
    <property type="molecule type" value="Genomic_DNA"/>
</dbReference>
<dbReference type="RefSeq" id="WP_210229841.1">
    <property type="nucleotide sequence ID" value="NZ_CP072800.1"/>
</dbReference>
<gene>
    <name evidence="1" type="ORF">J8380_07745</name>
</gene>
<evidence type="ECO:0000313" key="1">
    <source>
        <dbReference type="EMBL" id="QTR51429.1"/>
    </source>
</evidence>
<reference evidence="1 2" key="1">
    <citation type="submission" date="2021-04" db="EMBL/GenBank/DDBJ databases">
        <title>Genomics, taxonomy and metabolism of representatives of sulfur bacteria of the genus Thiothrix: Thiothrix fructosivorans QT, Thiothrix unzii A1T and three new species, Thiothrix subterranea sp. nov., Thiothrix litoralis sp. nov. and 'Candidatus Thiothrix anitrata' sp. nov.</title>
        <authorList>
            <person name="Ravin N.V."/>
            <person name="Smolyakov D."/>
            <person name="Rudenko T.S."/>
            <person name="Mardanov A.V."/>
            <person name="Beletsky A.V."/>
            <person name="Markov N.D."/>
            <person name="Fomenkov A.I."/>
            <person name="Roberts R.J."/>
            <person name="Karnachuk O.V."/>
            <person name="Novikov A."/>
            <person name="Grabovich M.Y."/>
        </authorList>
    </citation>
    <scope>NUCLEOTIDE SEQUENCE [LARGE SCALE GENOMIC DNA]</scope>
    <source>
        <strain evidence="1 2">A52</strain>
    </source>
</reference>
<dbReference type="Proteomes" id="UP000672027">
    <property type="component" value="Chromosome"/>
</dbReference>
<organism evidence="1 2">
    <name type="scientific">Candidatus Thiothrix anitrata</name>
    <dbReference type="NCBI Taxonomy" id="2823902"/>
    <lineage>
        <taxon>Bacteria</taxon>
        <taxon>Pseudomonadati</taxon>
        <taxon>Pseudomonadota</taxon>
        <taxon>Gammaproteobacteria</taxon>
        <taxon>Thiotrichales</taxon>
        <taxon>Thiotrichaceae</taxon>
        <taxon>Thiothrix</taxon>
    </lineage>
</organism>
<accession>A0ABX7X6D3</accession>
<dbReference type="GO" id="GO:0016787">
    <property type="term" value="F:hydrolase activity"/>
    <property type="evidence" value="ECO:0007669"/>
    <property type="project" value="UniProtKB-KW"/>
</dbReference>
<dbReference type="Gene3D" id="3.40.50.1820">
    <property type="entry name" value="alpha/beta hydrolase"/>
    <property type="match status" value="1"/>
</dbReference>
<name>A0ABX7X6D3_9GAMM</name>
<keyword evidence="2" id="KW-1185">Reference proteome</keyword>
<keyword evidence="1" id="KW-0378">Hydrolase</keyword>
<evidence type="ECO:0000313" key="2">
    <source>
        <dbReference type="Proteomes" id="UP000672027"/>
    </source>
</evidence>
<protein>
    <submittedName>
        <fullName evidence="1">Alpha/beta hydrolase</fullName>
    </submittedName>
</protein>
<dbReference type="SUPFAM" id="SSF53474">
    <property type="entry name" value="alpha/beta-Hydrolases"/>
    <property type="match status" value="1"/>
</dbReference>
<sequence length="86" mass="9529">MGATDFGQDMALPFPLDKMNVPVLDIYGEKDFPQVISLATERQSLIQKAGNSNSKQMVLPEADHYFKDKGEELTAVVANWLNSLSL</sequence>
<proteinExistence type="predicted"/>